<feature type="chain" id="PRO_5012204650" evidence="5">
    <location>
        <begin position="25"/>
        <end position="1395"/>
    </location>
</feature>
<dbReference type="InterPro" id="IPR029058">
    <property type="entry name" value="AB_hydrolase_fold"/>
</dbReference>
<dbReference type="OrthoDB" id="7907111at2759"/>
<feature type="domain" description="Lipase" evidence="6">
    <location>
        <begin position="880"/>
        <end position="1046"/>
    </location>
</feature>
<dbReference type="GO" id="GO:0016042">
    <property type="term" value="P:lipid catabolic process"/>
    <property type="evidence" value="ECO:0007669"/>
    <property type="project" value="TreeGrafter"/>
</dbReference>
<dbReference type="GO" id="GO:0017171">
    <property type="term" value="F:serine hydrolase activity"/>
    <property type="evidence" value="ECO:0007669"/>
    <property type="project" value="TreeGrafter"/>
</dbReference>
<evidence type="ECO:0000256" key="4">
    <source>
        <dbReference type="RuleBase" id="RU004262"/>
    </source>
</evidence>
<sequence length="1395" mass="157927">MWKNSILIIFNFLILSFVTESSSAFKLTQEEYEEIITFTIFSEDLSKRVNSTFGSDPFSQGCDANGLYSFVVHGWQENIKTLWVRSIVNRLLEYRGGCVIVMDYSQVPKSDNYYYLYTQFEEISAVLLKKVNQIGSYERQFLFGFSFGARLVMDVGLNVGNQLIDRIDACEPAKPYFDNTVDPKPAAKNVQCIHTSNNYGTDTYNCHQDFRMGYLGHSQRASGAFPLGSHGLCPYMYNLAFEHEYVPYNYYKTTSTREAPLTADVRMGYLGDYNRTYVQGDIFITTAQHPPYVMNEKIPFDNRFETLKHFAYGKLTGEPTENYEEDIKFYLYKTSYNDPVISTFDISIEGQGCDPNGYFSVIVHGWQEYPNTSWVQVTVENLLLHRGGCVFLMDYSEYSQLQYDFQLTPHFEGIANVLIEKIKQIGNYENQFCYGVGFGGRLCIGAGHAIGNQKIGRIDACDPARSGFDNAADPKPAAKNVACINTSHDKGTWIYNCHQNFIMGRCGSSQDAGATFPLGHQGMCPYLYNMAFYYDYTSNNAFGCHSHRLAPAEASNVKMGYLGDFNRKTRCLNNRRSHIQMQDEEQISFGCLTALTQEEYECSVVFFVFNSTTVPPIISPSNEPIDEEVCGPDGNFTIIIHGWMEGIHTPWLPNTVHNFLVHRGGCVVVVDYSKFSNNTNYFALTPHFQGISDVIREKMEQIGNLAQQFCFGFSFGARLCMDIGLAIGNQELGRIDACEPAGPGFDNNVDPTEAAKTVACINTSKSYGTSVYNCHQNFIMGNCGHLQPAAGSFPLGDHGLCPYFYNMAFYYDFVPNNLYDCATIRPINGTDIKFGPLANLTNVYGDIYIATAEYPPYVVIDGVIDNLIPFLHDCDEYEDNVEFVVYRDDESFISNFNDPISQQGCDINGNFSIVTHGWLGSQSLWIKDLISNLKVYRHGCVIFMNYSYYSDRENYLDVLSHFKPVSNLLTRKLNQLSNDNISDDNIFMFGFSFGGRVVIEAALNYGSNRIHQIDVCDMAGPGFDYIYRRDPKEAAKNVQCIHTSDNAGTKIRNCHQNWLMGYCGISQPAGNDIEAILCELFQACEDRSPAPINNHSLCPHFYNSAFENNFIADNPFHCPSQRMAKNLPEDFKMGFMEKRKRTRQREITTFDKDLSMHGCEADGNYAMVVHGLRENLMTPWVMDTVNNLMDYRGGCVIFMDYSNFSTVLDYYRLVYRFYFIADVLLKKVKQIGNYDRLFMFGFSFGARLCFEVGTKIGNQLIERIDGCDPAGPGFTNLLTVDPKLAAKNVACINTSVDRGTGIYNCHQNFLMGKCGRHQPAATTRPLGSHGLCPYFYNAAFENDFLPNNYFNCSSKREVQNMPNDIKMGYNEKRLTPDISGEIFVATGINYPWNEV</sequence>
<dbReference type="PANTHER" id="PTHR11610">
    <property type="entry name" value="LIPASE"/>
    <property type="match status" value="1"/>
</dbReference>
<organism evidence="7 8">
    <name type="scientific">Clunio marinus</name>
    <dbReference type="NCBI Taxonomy" id="568069"/>
    <lineage>
        <taxon>Eukaryota</taxon>
        <taxon>Metazoa</taxon>
        <taxon>Ecdysozoa</taxon>
        <taxon>Arthropoda</taxon>
        <taxon>Hexapoda</taxon>
        <taxon>Insecta</taxon>
        <taxon>Pterygota</taxon>
        <taxon>Neoptera</taxon>
        <taxon>Endopterygota</taxon>
        <taxon>Diptera</taxon>
        <taxon>Nematocera</taxon>
        <taxon>Chironomoidea</taxon>
        <taxon>Chironomidae</taxon>
        <taxon>Clunio</taxon>
    </lineage>
</organism>
<keyword evidence="5" id="KW-0732">Signal</keyword>
<keyword evidence="8" id="KW-1185">Reference proteome</keyword>
<keyword evidence="3" id="KW-0964">Secreted</keyword>
<dbReference type="SUPFAM" id="SSF53474">
    <property type="entry name" value="alpha/beta-Hydrolases"/>
    <property type="match status" value="5"/>
</dbReference>
<name>A0A1J1ISJ2_9DIPT</name>
<reference evidence="7 8" key="1">
    <citation type="submission" date="2015-04" db="EMBL/GenBank/DDBJ databases">
        <authorList>
            <person name="Syromyatnikov M.Y."/>
            <person name="Popov V.N."/>
        </authorList>
    </citation>
    <scope>NUCLEOTIDE SEQUENCE [LARGE SCALE GENOMIC DNA]</scope>
</reference>
<comment type="similarity">
    <text evidence="2 4">Belongs to the AB hydrolase superfamily. Lipase family.</text>
</comment>
<dbReference type="InterPro" id="IPR000734">
    <property type="entry name" value="TAG_lipase"/>
</dbReference>
<dbReference type="STRING" id="568069.A0A1J1ISJ2"/>
<evidence type="ECO:0000313" key="8">
    <source>
        <dbReference type="Proteomes" id="UP000183832"/>
    </source>
</evidence>
<feature type="domain" description="Lipase" evidence="6">
    <location>
        <begin position="64"/>
        <end position="198"/>
    </location>
</feature>
<accession>A0A1J1ISJ2</accession>
<dbReference type="GO" id="GO:0016298">
    <property type="term" value="F:lipase activity"/>
    <property type="evidence" value="ECO:0007669"/>
    <property type="project" value="InterPro"/>
</dbReference>
<dbReference type="Proteomes" id="UP000183832">
    <property type="component" value="Unassembled WGS sequence"/>
</dbReference>
<comment type="subcellular location">
    <subcellularLocation>
        <location evidence="1">Secreted</location>
    </subcellularLocation>
</comment>
<gene>
    <name evidence="7" type="primary">similar to AGAP010930-PA</name>
    <name evidence="7" type="ORF">CLUMA_CG015386</name>
</gene>
<dbReference type="EMBL" id="CVRI01000057">
    <property type="protein sequence ID" value="CRL02078.1"/>
    <property type="molecule type" value="Genomic_DNA"/>
</dbReference>
<dbReference type="GO" id="GO:0005615">
    <property type="term" value="C:extracellular space"/>
    <property type="evidence" value="ECO:0007669"/>
    <property type="project" value="TreeGrafter"/>
</dbReference>
<dbReference type="Gene3D" id="3.40.50.1820">
    <property type="entry name" value="alpha/beta hydrolase"/>
    <property type="match status" value="5"/>
</dbReference>
<dbReference type="Pfam" id="PF00151">
    <property type="entry name" value="Lipase"/>
    <property type="match status" value="2"/>
</dbReference>
<dbReference type="InterPro" id="IPR013818">
    <property type="entry name" value="Lipase"/>
</dbReference>
<proteinExistence type="inferred from homology"/>
<evidence type="ECO:0000313" key="7">
    <source>
        <dbReference type="EMBL" id="CRL02078.1"/>
    </source>
</evidence>
<evidence type="ECO:0000256" key="5">
    <source>
        <dbReference type="SAM" id="SignalP"/>
    </source>
</evidence>
<dbReference type="PANTHER" id="PTHR11610:SF104">
    <property type="entry name" value="AGAP010328-PA"/>
    <property type="match status" value="1"/>
</dbReference>
<evidence type="ECO:0000256" key="2">
    <source>
        <dbReference type="ARBA" id="ARBA00010701"/>
    </source>
</evidence>
<evidence type="ECO:0000256" key="1">
    <source>
        <dbReference type="ARBA" id="ARBA00004613"/>
    </source>
</evidence>
<evidence type="ECO:0000256" key="3">
    <source>
        <dbReference type="ARBA" id="ARBA00022525"/>
    </source>
</evidence>
<evidence type="ECO:0000259" key="6">
    <source>
        <dbReference type="Pfam" id="PF00151"/>
    </source>
</evidence>
<protein>
    <submittedName>
        <fullName evidence="7">CLUMA_CG015386, isoform A</fullName>
    </submittedName>
</protein>
<feature type="signal peptide" evidence="5">
    <location>
        <begin position="1"/>
        <end position="24"/>
    </location>
</feature>